<evidence type="ECO:0000313" key="2">
    <source>
        <dbReference type="Proteomes" id="UP001233999"/>
    </source>
</evidence>
<protein>
    <submittedName>
        <fullName evidence="1">Uncharacterized protein</fullName>
    </submittedName>
</protein>
<dbReference type="AlphaFoldDB" id="A0AAD8AJJ5"/>
<sequence>YKYYSIFVNSLYTINLLIQSAMKCHPKRKQIRYARYVCRHMKHSISLAPDRTSQSIPVQRNYFKFEINANKIVLTSVLYDFCNSNINPFFLLRGWQHSTMVCVMLKLFVLLDRNRAEVYEHNPRTIQDLKQEIDV</sequence>
<accession>A0AAD8AJJ5</accession>
<feature type="non-terminal residue" evidence="1">
    <location>
        <position position="135"/>
    </location>
</feature>
<feature type="non-terminal residue" evidence="1">
    <location>
        <position position="1"/>
    </location>
</feature>
<proteinExistence type="predicted"/>
<reference evidence="1" key="1">
    <citation type="journal article" date="2023" name="IScience">
        <title>Live-bearing cockroach genome reveals convergent evolutionary mechanisms linked to viviparity in insects and beyond.</title>
        <authorList>
            <person name="Fouks B."/>
            <person name="Harrison M.C."/>
            <person name="Mikhailova A.A."/>
            <person name="Marchal E."/>
            <person name="English S."/>
            <person name="Carruthers M."/>
            <person name="Jennings E.C."/>
            <person name="Chiamaka E.L."/>
            <person name="Frigard R.A."/>
            <person name="Pippel M."/>
            <person name="Attardo G.M."/>
            <person name="Benoit J.B."/>
            <person name="Bornberg-Bauer E."/>
            <person name="Tobe S.S."/>
        </authorList>
    </citation>
    <scope>NUCLEOTIDE SEQUENCE</scope>
    <source>
        <strain evidence="1">Stay&amp;Tobe</strain>
    </source>
</reference>
<reference evidence="1" key="2">
    <citation type="submission" date="2023-05" db="EMBL/GenBank/DDBJ databases">
        <authorList>
            <person name="Fouks B."/>
        </authorList>
    </citation>
    <scope>NUCLEOTIDE SEQUENCE</scope>
    <source>
        <strain evidence="1">Stay&amp;Tobe</strain>
        <tissue evidence="1">Testes</tissue>
    </source>
</reference>
<organism evidence="1 2">
    <name type="scientific">Diploptera punctata</name>
    <name type="common">Pacific beetle cockroach</name>
    <dbReference type="NCBI Taxonomy" id="6984"/>
    <lineage>
        <taxon>Eukaryota</taxon>
        <taxon>Metazoa</taxon>
        <taxon>Ecdysozoa</taxon>
        <taxon>Arthropoda</taxon>
        <taxon>Hexapoda</taxon>
        <taxon>Insecta</taxon>
        <taxon>Pterygota</taxon>
        <taxon>Neoptera</taxon>
        <taxon>Polyneoptera</taxon>
        <taxon>Dictyoptera</taxon>
        <taxon>Blattodea</taxon>
        <taxon>Blaberoidea</taxon>
        <taxon>Blaberidae</taxon>
        <taxon>Diplopterinae</taxon>
        <taxon>Diploptera</taxon>
    </lineage>
</organism>
<keyword evidence="2" id="KW-1185">Reference proteome</keyword>
<name>A0AAD8AJJ5_DIPPU</name>
<evidence type="ECO:0000313" key="1">
    <source>
        <dbReference type="EMBL" id="KAJ9598868.1"/>
    </source>
</evidence>
<gene>
    <name evidence="1" type="ORF">L9F63_026596</name>
</gene>
<dbReference type="EMBL" id="JASPKZ010000928">
    <property type="protein sequence ID" value="KAJ9598868.1"/>
    <property type="molecule type" value="Genomic_DNA"/>
</dbReference>
<dbReference type="Proteomes" id="UP001233999">
    <property type="component" value="Unassembled WGS sequence"/>
</dbReference>
<comment type="caution">
    <text evidence="1">The sequence shown here is derived from an EMBL/GenBank/DDBJ whole genome shotgun (WGS) entry which is preliminary data.</text>
</comment>